<dbReference type="GO" id="GO:0016020">
    <property type="term" value="C:membrane"/>
    <property type="evidence" value="ECO:0007669"/>
    <property type="project" value="TreeGrafter"/>
</dbReference>
<reference evidence="12 13" key="1">
    <citation type="submission" date="2025-04" db="UniProtKB">
        <authorList>
            <consortium name="RefSeq"/>
        </authorList>
    </citation>
    <scope>IDENTIFICATION</scope>
    <source>
        <tissue evidence="12 13">Whole organism</tissue>
    </source>
</reference>
<keyword evidence="5" id="KW-0399">Innate immunity</keyword>
<dbReference type="RefSeq" id="XP_018015226.1">
    <property type="nucleotide sequence ID" value="XM_018159737.2"/>
</dbReference>
<comment type="similarity">
    <text evidence="2">Belongs to the insect defense protein family.</text>
</comment>
<keyword evidence="7" id="KW-0391">Immunity</keyword>
<dbReference type="OrthoDB" id="6418377at2759"/>
<dbReference type="OMA" id="FISIDMG"/>
<name>A0A8B7NQ47_HYAAZ</name>
<dbReference type="KEGG" id="hazt:108672112"/>
<dbReference type="GO" id="GO:0042742">
    <property type="term" value="P:defense response to bacterium"/>
    <property type="evidence" value="ECO:0007669"/>
    <property type="project" value="UniProtKB-KW"/>
</dbReference>
<dbReference type="AlphaFoldDB" id="A0A8B7NQ47"/>
<feature type="chain" id="PRO_5044664441" evidence="9">
    <location>
        <begin position="26"/>
        <end position="163"/>
    </location>
</feature>
<dbReference type="PROSITE" id="PS51019">
    <property type="entry name" value="REELIN"/>
    <property type="match status" value="1"/>
</dbReference>
<dbReference type="Gene3D" id="2.60.40.4060">
    <property type="entry name" value="Reeler domain"/>
    <property type="match status" value="1"/>
</dbReference>
<evidence type="ECO:0000256" key="5">
    <source>
        <dbReference type="ARBA" id="ARBA00022588"/>
    </source>
</evidence>
<dbReference type="PANTHER" id="PTHR45828">
    <property type="entry name" value="CYTOCHROME B561/FERRIC REDUCTASE TRANSMEMBRANE"/>
    <property type="match status" value="1"/>
</dbReference>
<evidence type="ECO:0000313" key="12">
    <source>
        <dbReference type="RefSeq" id="XP_018015226.1"/>
    </source>
</evidence>
<dbReference type="PROSITE" id="PS51257">
    <property type="entry name" value="PROKAR_LIPOPROTEIN"/>
    <property type="match status" value="1"/>
</dbReference>
<dbReference type="Proteomes" id="UP000694843">
    <property type="component" value="Unplaced"/>
</dbReference>
<keyword evidence="11" id="KW-1185">Reference proteome</keyword>
<evidence type="ECO:0000256" key="6">
    <source>
        <dbReference type="ARBA" id="ARBA00022729"/>
    </source>
</evidence>
<dbReference type="GeneID" id="108672112"/>
<sequence>MPRVHASLLACVFLAVAFFVGESLGFSSGSVSLACDSMYPLHLTLGPQRSPSPFIIHASKEDNSTIRVTLMSEAETFRGFFLQARDKDDQRVGEFLSVQGGGQILRCDEEGNSVSHKSPEDKRQVSMTWVPLQHRGAVIFQATVVQRYNTFWTNIRSRMYNVS</sequence>
<evidence type="ECO:0000313" key="13">
    <source>
        <dbReference type="RefSeq" id="XP_047740983.1"/>
    </source>
</evidence>
<evidence type="ECO:0000256" key="3">
    <source>
        <dbReference type="ARBA" id="ARBA00022525"/>
    </source>
</evidence>
<gene>
    <name evidence="12 13" type="primary">LOC108672112</name>
</gene>
<evidence type="ECO:0000256" key="1">
    <source>
        <dbReference type="ARBA" id="ARBA00004613"/>
    </source>
</evidence>
<evidence type="ECO:0000256" key="2">
    <source>
        <dbReference type="ARBA" id="ARBA00008501"/>
    </source>
</evidence>
<protein>
    <submittedName>
        <fullName evidence="12 13">Defense protein</fullName>
    </submittedName>
</protein>
<organism evidence="11 12">
    <name type="scientific">Hyalella azteca</name>
    <name type="common">Amphipod</name>
    <dbReference type="NCBI Taxonomy" id="294128"/>
    <lineage>
        <taxon>Eukaryota</taxon>
        <taxon>Metazoa</taxon>
        <taxon>Ecdysozoa</taxon>
        <taxon>Arthropoda</taxon>
        <taxon>Crustacea</taxon>
        <taxon>Multicrustacea</taxon>
        <taxon>Malacostraca</taxon>
        <taxon>Eumalacostraca</taxon>
        <taxon>Peracarida</taxon>
        <taxon>Amphipoda</taxon>
        <taxon>Senticaudata</taxon>
        <taxon>Talitrida</taxon>
        <taxon>Talitroidea</taxon>
        <taxon>Hyalellidae</taxon>
        <taxon>Hyalella</taxon>
    </lineage>
</organism>
<proteinExistence type="inferred from homology"/>
<keyword evidence="8" id="KW-0044">Antibiotic</keyword>
<evidence type="ECO:0000259" key="10">
    <source>
        <dbReference type="PROSITE" id="PS51019"/>
    </source>
</evidence>
<comment type="subcellular location">
    <subcellularLocation>
        <location evidence="1">Secreted</location>
    </subcellularLocation>
</comment>
<keyword evidence="3" id="KW-0964">Secreted</keyword>
<evidence type="ECO:0000256" key="9">
    <source>
        <dbReference type="SAM" id="SignalP"/>
    </source>
</evidence>
<evidence type="ECO:0000256" key="7">
    <source>
        <dbReference type="ARBA" id="ARBA00022859"/>
    </source>
</evidence>
<accession>A0A8B7NQ47</accession>
<dbReference type="RefSeq" id="XP_047740983.1">
    <property type="nucleotide sequence ID" value="XM_047885027.1"/>
</dbReference>
<evidence type="ECO:0000256" key="4">
    <source>
        <dbReference type="ARBA" id="ARBA00022529"/>
    </source>
</evidence>
<keyword evidence="4" id="KW-0929">Antimicrobial</keyword>
<dbReference type="InterPro" id="IPR002861">
    <property type="entry name" value="Reeler_dom"/>
</dbReference>
<keyword evidence="6 9" id="KW-0732">Signal</keyword>
<dbReference type="InterPro" id="IPR042307">
    <property type="entry name" value="Reeler_sf"/>
</dbReference>
<dbReference type="InterPro" id="IPR051237">
    <property type="entry name" value="Ferric-chelate_Red/DefProt"/>
</dbReference>
<dbReference type="GO" id="GO:0005576">
    <property type="term" value="C:extracellular region"/>
    <property type="evidence" value="ECO:0007669"/>
    <property type="project" value="UniProtKB-SubCell"/>
</dbReference>
<evidence type="ECO:0000313" key="11">
    <source>
        <dbReference type="Proteomes" id="UP000694843"/>
    </source>
</evidence>
<dbReference type="CDD" id="cd08544">
    <property type="entry name" value="Reeler"/>
    <property type="match status" value="1"/>
</dbReference>
<dbReference type="GO" id="GO:0045087">
    <property type="term" value="P:innate immune response"/>
    <property type="evidence" value="ECO:0007669"/>
    <property type="project" value="UniProtKB-KW"/>
</dbReference>
<feature type="signal peptide" evidence="9">
    <location>
        <begin position="1"/>
        <end position="25"/>
    </location>
</feature>
<dbReference type="PANTHER" id="PTHR45828:SF9">
    <property type="entry name" value="CELL WALL INTEGRITY AND STRESS RESPONSE COMPONENT 4-LIKE-RELATED"/>
    <property type="match status" value="1"/>
</dbReference>
<dbReference type="Pfam" id="PF02014">
    <property type="entry name" value="Reeler"/>
    <property type="match status" value="1"/>
</dbReference>
<feature type="domain" description="Reelin" evidence="10">
    <location>
        <begin position="12"/>
        <end position="163"/>
    </location>
</feature>
<evidence type="ECO:0000256" key="8">
    <source>
        <dbReference type="ARBA" id="ARBA00023022"/>
    </source>
</evidence>